<keyword evidence="1" id="KW-0472">Membrane</keyword>
<keyword evidence="1" id="KW-1133">Transmembrane helix</keyword>
<keyword evidence="1" id="KW-0812">Transmembrane</keyword>
<protein>
    <submittedName>
        <fullName evidence="2">Uncharacterized protein</fullName>
    </submittedName>
</protein>
<gene>
    <name evidence="2" type="ORF">PLANPX_3247</name>
</gene>
<dbReference type="KEGG" id="lpav:PLANPX_3247"/>
<sequence length="133" mass="14726">MVRSYSVCDAVVFEPQHGTSYLVRSIEGSFLVRRTFKLFGCTNSTWRGSSTKLAGMQSLDEYRKQNASPSHLGSQSSNVYSSYWIDIPHWLAAIMAMLPGVVAFRVRTNQFSLRSAMLVTTALALILGLVATL</sequence>
<feature type="transmembrane region" description="Helical" evidence="1">
    <location>
        <begin position="87"/>
        <end position="104"/>
    </location>
</feature>
<evidence type="ECO:0000256" key="1">
    <source>
        <dbReference type="SAM" id="Phobius"/>
    </source>
</evidence>
<organism evidence="2 3">
    <name type="scientific">Lacipirellula parvula</name>
    <dbReference type="NCBI Taxonomy" id="2650471"/>
    <lineage>
        <taxon>Bacteria</taxon>
        <taxon>Pseudomonadati</taxon>
        <taxon>Planctomycetota</taxon>
        <taxon>Planctomycetia</taxon>
        <taxon>Pirellulales</taxon>
        <taxon>Lacipirellulaceae</taxon>
        <taxon>Lacipirellula</taxon>
    </lineage>
</organism>
<reference evidence="3" key="1">
    <citation type="submission" date="2019-10" db="EMBL/GenBank/DDBJ databases">
        <title>Lacipirellula parvula gen. nov., sp. nov., representing a lineage of planctomycetes widespread in freshwater anoxic habitats, and description of the family Lacipirellulaceae.</title>
        <authorList>
            <person name="Dedysh S.N."/>
            <person name="Kulichevskaya I.S."/>
            <person name="Beletsky A.V."/>
            <person name="Rakitin A.L."/>
            <person name="Mardanov A.V."/>
            <person name="Ivanova A.A."/>
            <person name="Saltykova V.X."/>
            <person name="Rijpstra W.I.C."/>
            <person name="Sinninghe Damste J.S."/>
            <person name="Ravin N.V."/>
        </authorList>
    </citation>
    <scope>NUCLEOTIDE SEQUENCE [LARGE SCALE GENOMIC DNA]</scope>
    <source>
        <strain evidence="3">PX69</strain>
    </source>
</reference>
<accession>A0A5K7XB95</accession>
<dbReference type="AlphaFoldDB" id="A0A5K7XB95"/>
<dbReference type="EMBL" id="AP021861">
    <property type="protein sequence ID" value="BBO33635.1"/>
    <property type="molecule type" value="Genomic_DNA"/>
</dbReference>
<keyword evidence="3" id="KW-1185">Reference proteome</keyword>
<name>A0A5K7XB95_9BACT</name>
<evidence type="ECO:0000313" key="3">
    <source>
        <dbReference type="Proteomes" id="UP000326837"/>
    </source>
</evidence>
<feature type="transmembrane region" description="Helical" evidence="1">
    <location>
        <begin position="111"/>
        <end position="131"/>
    </location>
</feature>
<dbReference type="Proteomes" id="UP000326837">
    <property type="component" value="Chromosome"/>
</dbReference>
<proteinExistence type="predicted"/>
<evidence type="ECO:0000313" key="2">
    <source>
        <dbReference type="EMBL" id="BBO33635.1"/>
    </source>
</evidence>